<evidence type="ECO:0000313" key="2">
    <source>
        <dbReference type="Proteomes" id="UP000829398"/>
    </source>
</evidence>
<accession>A0ACB8JPN7</accession>
<dbReference type="Proteomes" id="UP000829398">
    <property type="component" value="Chromosome 6"/>
</dbReference>
<keyword evidence="2" id="KW-1185">Reference proteome</keyword>
<gene>
    <name evidence="1" type="ORF">KPL71_017115</name>
</gene>
<organism evidence="1 2">
    <name type="scientific">Citrus sinensis</name>
    <name type="common">Sweet orange</name>
    <name type="synonym">Citrus aurantium var. sinensis</name>
    <dbReference type="NCBI Taxonomy" id="2711"/>
    <lineage>
        <taxon>Eukaryota</taxon>
        <taxon>Viridiplantae</taxon>
        <taxon>Streptophyta</taxon>
        <taxon>Embryophyta</taxon>
        <taxon>Tracheophyta</taxon>
        <taxon>Spermatophyta</taxon>
        <taxon>Magnoliopsida</taxon>
        <taxon>eudicotyledons</taxon>
        <taxon>Gunneridae</taxon>
        <taxon>Pentapetalae</taxon>
        <taxon>rosids</taxon>
        <taxon>malvids</taxon>
        <taxon>Sapindales</taxon>
        <taxon>Rutaceae</taxon>
        <taxon>Aurantioideae</taxon>
        <taxon>Citrus</taxon>
    </lineage>
</organism>
<comment type="caution">
    <text evidence="1">The sequence shown here is derived from an EMBL/GenBank/DDBJ whole genome shotgun (WGS) entry which is preliminary data.</text>
</comment>
<reference evidence="2" key="1">
    <citation type="journal article" date="2023" name="Hortic. Res.">
        <title>A chromosome-level phased genome enabling allele-level studies in sweet orange: a case study on citrus Huanglongbing tolerance.</title>
        <authorList>
            <person name="Wu B."/>
            <person name="Yu Q."/>
            <person name="Deng Z."/>
            <person name="Duan Y."/>
            <person name="Luo F."/>
            <person name="Gmitter F. Jr."/>
        </authorList>
    </citation>
    <scope>NUCLEOTIDE SEQUENCE [LARGE SCALE GENOMIC DNA]</scope>
    <source>
        <strain evidence="2">cv. Valencia</strain>
    </source>
</reference>
<protein>
    <submittedName>
        <fullName evidence="1">Tetratricopeptide repeat (TPR)-like superfamily protein</fullName>
    </submittedName>
</protein>
<evidence type="ECO:0000313" key="1">
    <source>
        <dbReference type="EMBL" id="KAH9733721.1"/>
    </source>
</evidence>
<sequence length="848" mass="95207">MEKLKSLVPNNLKQMVAHSTPDDLPLTSSSLLDFFLNLQQFHQIVRDLAGQESGLCAKNIDSALELKQKGNQYYLSGDYIHALSCYTKALRVAPMDANDKDRNLVATLYVNRASVSQVSPVSLTISVCRYAMYIGRIQSLVEVEVHYDTSFHRSQLPHLVVYVEGGQRQNYQSSPILDTGIKLNSQEIEFGSERLDLYDYYFDFPFWRGKVNVSLENHDDAVHDLTIAKNRESSLAGKKQIESELKIILDQSNRTSNKVVQHTKNNLRVSEESVQVQLQCVTTPDKGRGITSQYDIPEGSLVHSEEPYAVTISKHCRETHCHYCLNELPADAIPCTSCSIPLYCSHRCRGQAGGQVFKNCPMERNINDSVFDNLEEYISQITLDNDFYPEDEHIFEHKHECKGVHWPVILPSDVVLAGRVVVKSVQKNGVSTDVPNLLGKLELSHNYSQVSPESKLESHIYAIVLLYCLQHSYGFELPINGASVSQVVILISQIRVNSLAIVRMNSNNYGLSDHVSSGSTCTVEQVRVGLAIYTAGSLFNHSCLPNIHAYFLSRTLMIRTTEFVPSGYSLELSYGPQVGQWDCKDRLKFLEDEYSFRCQCSGCSELNTSDLVINAFCCVDPNCPGVVLDNSLLNCEKQKRKHLPAVPQCSSSAPHLQVGKLSSDYVGLVAYLLLEENNRTSRYGPGYCLKCGSDRDLESSYATVDEAWIYIRRLQDAIISKEISRAVLLDASRFLGLLRSILHAYNKSIAEAEDNLAQAYCLVGDLISARDHCKASIEILEKLYGHNHIVIGYELVKLSSIQLSLDDHNAVDTISRLAAIFLRYFGSHAETMFPHLLFLQREALKLRQ</sequence>
<dbReference type="EMBL" id="CM039175">
    <property type="protein sequence ID" value="KAH9733721.1"/>
    <property type="molecule type" value="Genomic_DNA"/>
</dbReference>
<proteinExistence type="predicted"/>
<name>A0ACB8JPN7_CITSI</name>